<feature type="compositionally biased region" description="Polar residues" evidence="1">
    <location>
        <begin position="63"/>
        <end position="86"/>
    </location>
</feature>
<evidence type="ECO:0000256" key="1">
    <source>
        <dbReference type="SAM" id="MobiDB-lite"/>
    </source>
</evidence>
<dbReference type="AlphaFoldDB" id="A0ABD0L9Y0"/>
<feature type="region of interest" description="Disordered" evidence="1">
    <location>
        <begin position="1"/>
        <end position="21"/>
    </location>
</feature>
<proteinExistence type="predicted"/>
<gene>
    <name evidence="2" type="ORF">BaRGS_00012929</name>
</gene>
<keyword evidence="3" id="KW-1185">Reference proteome</keyword>
<comment type="caution">
    <text evidence="2">The sequence shown here is derived from an EMBL/GenBank/DDBJ whole genome shotgun (WGS) entry which is preliminary data.</text>
</comment>
<feature type="compositionally biased region" description="Polar residues" evidence="1">
    <location>
        <begin position="10"/>
        <end position="21"/>
    </location>
</feature>
<evidence type="ECO:0000313" key="3">
    <source>
        <dbReference type="Proteomes" id="UP001519460"/>
    </source>
</evidence>
<dbReference type="EMBL" id="JACVVK020000071">
    <property type="protein sequence ID" value="KAK7495939.1"/>
    <property type="molecule type" value="Genomic_DNA"/>
</dbReference>
<sequence>MATVYRCNGRSASEMTRDSTCASFPTVGPSFSPGHEISVAWQGAEDEGGRPSQGDRDDDRSQTRASLNYMTTECRTTDYPNQTTSPELMPEPTTACANARFTDHLP</sequence>
<organism evidence="2 3">
    <name type="scientific">Batillaria attramentaria</name>
    <dbReference type="NCBI Taxonomy" id="370345"/>
    <lineage>
        <taxon>Eukaryota</taxon>
        <taxon>Metazoa</taxon>
        <taxon>Spiralia</taxon>
        <taxon>Lophotrochozoa</taxon>
        <taxon>Mollusca</taxon>
        <taxon>Gastropoda</taxon>
        <taxon>Caenogastropoda</taxon>
        <taxon>Sorbeoconcha</taxon>
        <taxon>Cerithioidea</taxon>
        <taxon>Batillariidae</taxon>
        <taxon>Batillaria</taxon>
    </lineage>
</organism>
<feature type="region of interest" description="Disordered" evidence="1">
    <location>
        <begin position="41"/>
        <end position="106"/>
    </location>
</feature>
<accession>A0ABD0L9Y0</accession>
<protein>
    <submittedName>
        <fullName evidence="2">Uncharacterized protein</fullName>
    </submittedName>
</protein>
<evidence type="ECO:0000313" key="2">
    <source>
        <dbReference type="EMBL" id="KAK7495939.1"/>
    </source>
</evidence>
<reference evidence="2 3" key="1">
    <citation type="journal article" date="2023" name="Sci. Data">
        <title>Genome assembly of the Korean intertidal mud-creeper Batillaria attramentaria.</title>
        <authorList>
            <person name="Patra A.K."/>
            <person name="Ho P.T."/>
            <person name="Jun S."/>
            <person name="Lee S.J."/>
            <person name="Kim Y."/>
            <person name="Won Y.J."/>
        </authorList>
    </citation>
    <scope>NUCLEOTIDE SEQUENCE [LARGE SCALE GENOMIC DNA]</scope>
    <source>
        <strain evidence="2">Wonlab-2016</strain>
    </source>
</reference>
<dbReference type="Proteomes" id="UP001519460">
    <property type="component" value="Unassembled WGS sequence"/>
</dbReference>
<name>A0ABD0L9Y0_9CAEN</name>
<feature type="compositionally biased region" description="Basic and acidic residues" evidence="1">
    <location>
        <begin position="47"/>
        <end position="62"/>
    </location>
</feature>